<dbReference type="OrthoDB" id="436461at2"/>
<dbReference type="InterPro" id="IPR018310">
    <property type="entry name" value="Put_endonuclease_Z1-dom"/>
</dbReference>
<reference evidence="2 3" key="1">
    <citation type="submission" date="2017-08" db="EMBL/GenBank/DDBJ databases">
        <title>Complete genome of Colwellia sp. NB097-1, a psychrophile bacterium ioslated from Bering Sea.</title>
        <authorList>
            <person name="Chen X."/>
        </authorList>
    </citation>
    <scope>NUCLEOTIDE SEQUENCE [LARGE SCALE GENOMIC DNA]</scope>
    <source>
        <strain evidence="2 3">NB097-1</strain>
    </source>
</reference>
<name>A0A222G5L9_9GAMM</name>
<proteinExistence type="predicted"/>
<dbReference type="Proteomes" id="UP000202259">
    <property type="component" value="Chromosome"/>
</dbReference>
<evidence type="ECO:0000313" key="2">
    <source>
        <dbReference type="EMBL" id="ASP47208.1"/>
    </source>
</evidence>
<dbReference type="InterPro" id="IPR027417">
    <property type="entry name" value="P-loop_NTPase"/>
</dbReference>
<dbReference type="EMBL" id="CP020465">
    <property type="protein sequence ID" value="ASP47208.1"/>
    <property type="molecule type" value="Genomic_DNA"/>
</dbReference>
<dbReference type="AlphaFoldDB" id="A0A222G5L9"/>
<gene>
    <name evidence="2" type="ORF">B5D82_05205</name>
</gene>
<dbReference type="SUPFAM" id="SSF52540">
    <property type="entry name" value="P-loop containing nucleoside triphosphate hydrolases"/>
    <property type="match status" value="1"/>
</dbReference>
<dbReference type="RefSeq" id="WP_081149740.1">
    <property type="nucleotide sequence ID" value="NZ_CP020465.1"/>
</dbReference>
<protein>
    <recommendedName>
        <fullName evidence="1">Putative endonuclease Z1 domain-containing protein</fullName>
    </recommendedName>
</protein>
<dbReference type="KEGG" id="cber:B5D82_05205"/>
<sequence length="954" mass="108661">MNSSFFNKLISQIASKLKMMEELGVSITPSFIDETVKKVVQEFKQIPDFQFSGEDFKLLKFQLESMFNIKIGERTIKIANPDLPLWFNNKKSQIDWAHWNAYKEMLISQARAIDVINENEKVIDSILDYSGDPKTPGTWSRKGLVMGNVQSGKTQNYLGLINKAIDCGYKTIIVLGGHLNDLRKQTQERIDEGVLGKESKHLILENKATAAPIGVGIFNPNKIHTGTSTMGDFNKPSADNFGFKLNGSDPVIFTIKKHTGVLEGLYKFIKEEHFLNPESGKRLDGPLLLIDDEADYASINTKHHKEEVTKTNDCIRNLLTLFNRNTYVGYTATPFANIFIDPDSNSYTDEDDLFPRDFMIKIPVPDNYMGQDFFFGDGTPQELESEEVTNEKDIITPVILISDHQPIFELKKIQSVPLLPESLKEAIRAFIIVVAIRCIRGENAAHNTMLVNVSHLKDHQNQLEFFIEEYHKEINQAIIAYSGLDIVAARSSNRLAELESTFNKIFNVKENYENVFNRLLEASGKIETWAINQSNKKSDNKDLDYSKHKEYGLSVIVIGGHKLSRGLTLEGLSISYFARNSKAYDTLMQMCRWFGYRPTYKDLCKVYLPEESYDWYSFISSSIKEIYQELDLMSKRGDRPSEFGLKVREHPGAMIITAKNKIGAGTSEVIRQDLWGQIQRRFKFKENKDVNIKNLAYAGAFIQALTDGGKKDNTLSNKYKGGPVVFSDVSYEDIIAFVQNIDLPEDDIGNRAVISHLKSMKNKGLKTPKVALFNQSKSRNPKWVDLLESNDEKFINTPYPFVGEDIILPKRAMNFKDGNYYIPSVQLGNPDDEKIFLENPELVSNSMDTKPVNFDYLCAEERDFPGLIIYLFAVAHVTPFPYNKKHNPNPKIKLAHGNKATLGFSLSFPRIDKLKGLTSKEIIELNKTTKHEYKVNKIQSKLREIADYDDYDEE</sequence>
<dbReference type="Pfam" id="PF10593">
    <property type="entry name" value="Z1"/>
    <property type="match status" value="1"/>
</dbReference>
<evidence type="ECO:0000259" key="1">
    <source>
        <dbReference type="Pfam" id="PF10593"/>
    </source>
</evidence>
<evidence type="ECO:0000313" key="3">
    <source>
        <dbReference type="Proteomes" id="UP000202259"/>
    </source>
</evidence>
<keyword evidence="3" id="KW-1185">Reference proteome</keyword>
<accession>A0A222G5L9</accession>
<organism evidence="2 3">
    <name type="scientific">Cognaticolwellia beringensis</name>
    <dbReference type="NCBI Taxonomy" id="1967665"/>
    <lineage>
        <taxon>Bacteria</taxon>
        <taxon>Pseudomonadati</taxon>
        <taxon>Pseudomonadota</taxon>
        <taxon>Gammaproteobacteria</taxon>
        <taxon>Alteromonadales</taxon>
        <taxon>Colwelliaceae</taxon>
        <taxon>Cognaticolwellia</taxon>
    </lineage>
</organism>
<feature type="domain" description="Putative endonuclease Z1" evidence="1">
    <location>
        <begin position="422"/>
        <end position="652"/>
    </location>
</feature>